<dbReference type="GO" id="GO:0031593">
    <property type="term" value="F:polyubiquitin modification-dependent protein binding"/>
    <property type="evidence" value="ECO:0007669"/>
    <property type="project" value="TreeGrafter"/>
</dbReference>
<name>A0A423X0S6_9PEZI</name>
<dbReference type="SUPFAM" id="SSF81383">
    <property type="entry name" value="F-box domain"/>
    <property type="match status" value="1"/>
</dbReference>
<dbReference type="AlphaFoldDB" id="A0A423X0S6"/>
<organism evidence="3 4">
    <name type="scientific">Cytospora schulzeri</name>
    <dbReference type="NCBI Taxonomy" id="448051"/>
    <lineage>
        <taxon>Eukaryota</taxon>
        <taxon>Fungi</taxon>
        <taxon>Dikarya</taxon>
        <taxon>Ascomycota</taxon>
        <taxon>Pezizomycotina</taxon>
        <taxon>Sordariomycetes</taxon>
        <taxon>Sordariomycetidae</taxon>
        <taxon>Diaporthales</taxon>
        <taxon>Cytosporaceae</taxon>
        <taxon>Cytospora</taxon>
    </lineage>
</organism>
<feature type="region of interest" description="Disordered" evidence="1">
    <location>
        <begin position="1"/>
        <end position="93"/>
    </location>
</feature>
<dbReference type="PANTHER" id="PTHR10223:SF2">
    <property type="entry name" value="F-BOX AND WD DOMAIN PROTEIN (AFU_ORTHOLOGUE AFUA_6G11400)"/>
    <property type="match status" value="1"/>
</dbReference>
<evidence type="ECO:0000259" key="2">
    <source>
        <dbReference type="PROSITE" id="PS50181"/>
    </source>
</evidence>
<dbReference type="InterPro" id="IPR003903">
    <property type="entry name" value="UIM_dom"/>
</dbReference>
<feature type="domain" description="F-box" evidence="2">
    <location>
        <begin position="119"/>
        <end position="165"/>
    </location>
</feature>
<dbReference type="GO" id="GO:0008540">
    <property type="term" value="C:proteasome regulatory particle, base subcomplex"/>
    <property type="evidence" value="ECO:0007669"/>
    <property type="project" value="TreeGrafter"/>
</dbReference>
<dbReference type="EMBL" id="LKEA01000004">
    <property type="protein sequence ID" value="ROW09370.1"/>
    <property type="molecule type" value="Genomic_DNA"/>
</dbReference>
<dbReference type="OrthoDB" id="2095648at2759"/>
<feature type="compositionally biased region" description="Polar residues" evidence="1">
    <location>
        <begin position="716"/>
        <end position="735"/>
    </location>
</feature>
<feature type="compositionally biased region" description="Polar residues" evidence="1">
    <location>
        <begin position="13"/>
        <end position="29"/>
    </location>
</feature>
<dbReference type="SUPFAM" id="SSF50978">
    <property type="entry name" value="WD40 repeat-like"/>
    <property type="match status" value="1"/>
</dbReference>
<dbReference type="PROSITE" id="PS50330">
    <property type="entry name" value="UIM"/>
    <property type="match status" value="2"/>
</dbReference>
<dbReference type="CDD" id="cd09917">
    <property type="entry name" value="F-box_SF"/>
    <property type="match status" value="1"/>
</dbReference>
<sequence>MHTEPIDSIEKVPSTQDPESHIPTTQDGFHSTEPGPLHGRAQLGPGSLPPDSVAAGAHSSTSTTRAGNIDEEKRRLSGEEERPTLPGERVSAYENATIPTVPQVMGFKVMKRSGPLSDGPSLTDCPNEILTQVLSHLHPDSHGSVALVSKRFYALVTEPHAWRMAFLRYFPGQEAMEFSHRKFSEQNADEEDPNRVRSEFRYFNRLTSLASWRSEYLLRTRLLRSVARGKPGPSTGGTGASSRSGRSAKKASAVLTYNTKLPWMISNVHAVFANARKGPRVIVGTRDLCVSTVSDPSNGKVEKWGLDDNWAFAQLDELFPNLEPYGLSDGPAAIYNVMDLSQPYGMVGGEGFPGGRPYFRATNELRGRYLGEQDSSIIDMSPEVPKIPELLESICSVWIAKSSAVPTMTQNMVGIMTGSSLGVVTTYALGHDASGPRYKAGDMTARWVLSPGVPIIALEVDESYSQKRKSLGRVWACALNALGECFILTETPIPPTLATKKDLNDTKCAWMAGRSVYWELIESTRRQAHPDELDKNAVRGAYSPRSPCDSMGLSKHQIVAEAREIEKFLRYEPAHFRRVCDGWDMRRQLKVDFAEEIILVTRNGCGKEQPPKIIRYMRQTVEDNDSLNSVFPTIITPTPRRSIFGSGSQTPVTSASPLPQTLSVAGDGTDSSLPLSGEWRTSELSTKKLGKAEITAVAMDNSTYALLAPFEDPLSSDTQSSKNGLMTPISRQNNGEIPGRRARMLAVGTEHGKVFAWNLRDTSSDIIDPLYMVQTESPEVTSLAVSALYLVHGGDDGLVQAWDPLASSLEPIRTLSSRSSGRAPRHILNANPALRHADYSTCPAIFLDPDPTVLRGILCFGTFVRYWTYGTTTPPIGRKRRLRNADIHGRLASRRQGDAVMGYIAAEEAELRREQEHWAREDERLRNRFGVGLGDLTEEEAIRYAEMISEEAFLYDEHRRTPASASDTGSAADIGETNSSDSFDTVTPDPSLSGQGPSTGIPPEVGLSSPVADDDDYEQQIQQALRLSLMESTNDMGQSPWANSSTDFDFHVKYKPQKGKGSSPATWNSNPTHTPVSQSGQASDQLWEASPSQDDMGEDIDEDLAMALRLSLEEEEQRKQALEVGLGIEAEEGFPALETKGKGKGVARY</sequence>
<dbReference type="PROSITE" id="PS50181">
    <property type="entry name" value="FBOX"/>
    <property type="match status" value="1"/>
</dbReference>
<feature type="region of interest" description="Disordered" evidence="1">
    <location>
        <begin position="641"/>
        <end position="677"/>
    </location>
</feature>
<dbReference type="Pfam" id="PF12937">
    <property type="entry name" value="F-box-like"/>
    <property type="match status" value="1"/>
</dbReference>
<feature type="region of interest" description="Disordered" evidence="1">
    <location>
        <begin position="716"/>
        <end position="736"/>
    </location>
</feature>
<feature type="compositionally biased region" description="Polar residues" evidence="1">
    <location>
        <begin position="976"/>
        <end position="998"/>
    </location>
</feature>
<dbReference type="InterPro" id="IPR001810">
    <property type="entry name" value="F-box_dom"/>
</dbReference>
<dbReference type="GO" id="GO:0005829">
    <property type="term" value="C:cytosol"/>
    <property type="evidence" value="ECO:0007669"/>
    <property type="project" value="TreeGrafter"/>
</dbReference>
<dbReference type="Proteomes" id="UP000283895">
    <property type="component" value="Unassembled WGS sequence"/>
</dbReference>
<reference evidence="3 4" key="1">
    <citation type="submission" date="2015-09" db="EMBL/GenBank/DDBJ databases">
        <title>Host preference determinants of Valsa canker pathogens revealed by comparative genomics.</title>
        <authorList>
            <person name="Yin Z."/>
            <person name="Huang L."/>
        </authorList>
    </citation>
    <scope>NUCLEOTIDE SEQUENCE [LARGE SCALE GENOMIC DNA]</scope>
    <source>
        <strain evidence="3 4">03-1</strain>
    </source>
</reference>
<dbReference type="InterPro" id="IPR015943">
    <property type="entry name" value="WD40/YVTN_repeat-like_dom_sf"/>
</dbReference>
<feature type="compositionally biased region" description="Polar residues" evidence="1">
    <location>
        <begin position="1063"/>
        <end position="1084"/>
    </location>
</feature>
<dbReference type="STRING" id="356882.A0A423X0S6"/>
<dbReference type="SMART" id="SM00726">
    <property type="entry name" value="UIM"/>
    <property type="match status" value="2"/>
</dbReference>
<dbReference type="InterPro" id="IPR036322">
    <property type="entry name" value="WD40_repeat_dom_sf"/>
</dbReference>
<feature type="region of interest" description="Disordered" evidence="1">
    <location>
        <begin position="1052"/>
        <end position="1097"/>
    </location>
</feature>
<comment type="caution">
    <text evidence="3">The sequence shown here is derived from an EMBL/GenBank/DDBJ whole genome shotgun (WGS) entry which is preliminary data.</text>
</comment>
<feature type="region of interest" description="Disordered" evidence="1">
    <location>
        <begin position="228"/>
        <end position="247"/>
    </location>
</feature>
<dbReference type="PANTHER" id="PTHR10223">
    <property type="entry name" value="26S PROTEASOME NON-ATPASE REGULATORY SUBUNIT 4"/>
    <property type="match status" value="1"/>
</dbReference>
<evidence type="ECO:0000313" key="3">
    <source>
        <dbReference type="EMBL" id="ROW09370.1"/>
    </source>
</evidence>
<evidence type="ECO:0000313" key="4">
    <source>
        <dbReference type="Proteomes" id="UP000283895"/>
    </source>
</evidence>
<dbReference type="Gene3D" id="1.20.1280.50">
    <property type="match status" value="1"/>
</dbReference>
<dbReference type="GO" id="GO:0043161">
    <property type="term" value="P:proteasome-mediated ubiquitin-dependent protein catabolic process"/>
    <property type="evidence" value="ECO:0007669"/>
    <property type="project" value="TreeGrafter"/>
</dbReference>
<feature type="compositionally biased region" description="Polar residues" evidence="1">
    <location>
        <begin position="645"/>
        <end position="674"/>
    </location>
</feature>
<gene>
    <name evidence="3" type="ORF">VMCG_02566</name>
</gene>
<evidence type="ECO:0000256" key="1">
    <source>
        <dbReference type="SAM" id="MobiDB-lite"/>
    </source>
</evidence>
<proteinExistence type="predicted"/>
<accession>A0A423X0S6</accession>
<dbReference type="InterPro" id="IPR027040">
    <property type="entry name" value="PSMD4"/>
</dbReference>
<dbReference type="Gene3D" id="2.130.10.10">
    <property type="entry name" value="YVTN repeat-like/Quinoprotein amine dehydrogenase"/>
    <property type="match status" value="1"/>
</dbReference>
<feature type="region of interest" description="Disordered" evidence="1">
    <location>
        <begin position="959"/>
        <end position="1012"/>
    </location>
</feature>
<dbReference type="Gene3D" id="6.10.140.100">
    <property type="match status" value="1"/>
</dbReference>
<feature type="compositionally biased region" description="Basic and acidic residues" evidence="1">
    <location>
        <begin position="1"/>
        <end position="10"/>
    </location>
</feature>
<protein>
    <recommendedName>
        <fullName evidence="2">F-box domain-containing protein</fullName>
    </recommendedName>
</protein>
<keyword evidence="4" id="KW-1185">Reference proteome</keyword>
<dbReference type="InterPro" id="IPR036047">
    <property type="entry name" value="F-box-like_dom_sf"/>
</dbReference>
<feature type="compositionally biased region" description="Basic and acidic residues" evidence="1">
    <location>
        <begin position="68"/>
        <end position="83"/>
    </location>
</feature>
<dbReference type="GO" id="GO:0005634">
    <property type="term" value="C:nucleus"/>
    <property type="evidence" value="ECO:0007669"/>
    <property type="project" value="TreeGrafter"/>
</dbReference>